<dbReference type="Gene3D" id="1.10.260.40">
    <property type="entry name" value="lambda repressor-like DNA-binding domains"/>
    <property type="match status" value="1"/>
</dbReference>
<evidence type="ECO:0000259" key="1">
    <source>
        <dbReference type="PROSITE" id="PS50943"/>
    </source>
</evidence>
<sequence>MPKKPNKAKTAPAGNKPKQKLVNGINIQINATKVATLKELRKATQHTQDDLAIALGVGQGTISRIEKRDDMLVSTLQHYIESVGGTMQILATFPNNHALIIEQLSKRAAAQLNQSNVKPPDSNSLPAT</sequence>
<protein>
    <submittedName>
        <fullName evidence="2">Helix-turn-helix domain-containing protein</fullName>
    </submittedName>
</protein>
<dbReference type="Pfam" id="PF01381">
    <property type="entry name" value="HTH_3"/>
    <property type="match status" value="1"/>
</dbReference>
<accession>A0A853GU88</accession>
<organism evidence="2 3">
    <name type="scientific">Pollutimonas harenae</name>
    <dbReference type="NCBI Taxonomy" id="657015"/>
    <lineage>
        <taxon>Bacteria</taxon>
        <taxon>Pseudomonadati</taxon>
        <taxon>Pseudomonadota</taxon>
        <taxon>Betaproteobacteria</taxon>
        <taxon>Burkholderiales</taxon>
        <taxon>Alcaligenaceae</taxon>
        <taxon>Pollutimonas</taxon>
    </lineage>
</organism>
<dbReference type="EMBL" id="JACCEV010000004">
    <property type="protein sequence ID" value="NYT86738.1"/>
    <property type="molecule type" value="Genomic_DNA"/>
</dbReference>
<dbReference type="AlphaFoldDB" id="A0A853GU88"/>
<dbReference type="InterPro" id="IPR010982">
    <property type="entry name" value="Lambda_DNA-bd_dom_sf"/>
</dbReference>
<dbReference type="PROSITE" id="PS50943">
    <property type="entry name" value="HTH_CROC1"/>
    <property type="match status" value="1"/>
</dbReference>
<dbReference type="OrthoDB" id="129597at2"/>
<dbReference type="SMART" id="SM00530">
    <property type="entry name" value="HTH_XRE"/>
    <property type="match status" value="1"/>
</dbReference>
<proteinExistence type="predicted"/>
<dbReference type="SUPFAM" id="SSF47413">
    <property type="entry name" value="lambda repressor-like DNA-binding domains"/>
    <property type="match status" value="1"/>
</dbReference>
<keyword evidence="3" id="KW-1185">Reference proteome</keyword>
<evidence type="ECO:0000313" key="3">
    <source>
        <dbReference type="Proteomes" id="UP000554144"/>
    </source>
</evidence>
<reference evidence="2 3" key="1">
    <citation type="submission" date="2020-07" db="EMBL/GenBank/DDBJ databases">
        <title>Taxonomic revisions and descriptions of new bacterial species based on genomic comparisons in the high-G+C-content subgroup of the family Alcaligenaceae.</title>
        <authorList>
            <person name="Szabo A."/>
            <person name="Felfoldi T."/>
        </authorList>
    </citation>
    <scope>NUCLEOTIDE SEQUENCE [LARGE SCALE GENOMIC DNA]</scope>
    <source>
        <strain evidence="2 3">DSM 25667</strain>
    </source>
</reference>
<dbReference type="GO" id="GO:0003677">
    <property type="term" value="F:DNA binding"/>
    <property type="evidence" value="ECO:0007669"/>
    <property type="project" value="InterPro"/>
</dbReference>
<feature type="domain" description="HTH cro/C1-type" evidence="1">
    <location>
        <begin position="37"/>
        <end position="67"/>
    </location>
</feature>
<dbReference type="Proteomes" id="UP000554144">
    <property type="component" value="Unassembled WGS sequence"/>
</dbReference>
<name>A0A853GU88_9BURK</name>
<evidence type="ECO:0000313" key="2">
    <source>
        <dbReference type="EMBL" id="NYT86738.1"/>
    </source>
</evidence>
<dbReference type="RefSeq" id="WP_130039877.1">
    <property type="nucleotide sequence ID" value="NZ_JACCEV010000004.1"/>
</dbReference>
<gene>
    <name evidence="2" type="ORF">H0A62_14095</name>
</gene>
<comment type="caution">
    <text evidence="2">The sequence shown here is derived from an EMBL/GenBank/DDBJ whole genome shotgun (WGS) entry which is preliminary data.</text>
</comment>
<dbReference type="CDD" id="cd00093">
    <property type="entry name" value="HTH_XRE"/>
    <property type="match status" value="1"/>
</dbReference>
<dbReference type="InterPro" id="IPR001387">
    <property type="entry name" value="Cro/C1-type_HTH"/>
</dbReference>